<dbReference type="OrthoDB" id="9794834at2"/>
<keyword evidence="4" id="KW-1185">Reference proteome</keyword>
<dbReference type="Proteomes" id="UP000285648">
    <property type="component" value="Unassembled WGS sequence"/>
</dbReference>
<proteinExistence type="inferred from homology"/>
<evidence type="ECO:0000259" key="2">
    <source>
        <dbReference type="PROSITE" id="PS50943"/>
    </source>
</evidence>
<dbReference type="Gene3D" id="1.10.10.2910">
    <property type="match status" value="1"/>
</dbReference>
<dbReference type="InterPro" id="IPR010359">
    <property type="entry name" value="IrrE_HExxH"/>
</dbReference>
<sequence>MKKVKFDSEFIGYNIKLARLISGLTLSDIADSVGKSKQFIHQLETGVKHPTDELLDTLGTLLHVRPKFFYTPHSSVLDDESVHFRSNRTAKQVSRLRAKASIDLFMRLITLLENYLTFPSVDFPSSKKVVETASDVEQAAEYTRNYWQLGFGPISNTTRLVERSGAVVTFFRGISSDVDALSSVIRRPIIVRNDAKDSPGRLRFDIAHELGHLVMHQGIQTGCKLTESQANRFASAFLLPRTVFIKEFKVGARMDWRMLSELKGRWGVSKAALLYRARQLDLLTEAKYTSHIITLKKYEAKKEKDDYLIPFERSELIVNAIQNYLSAYNKTVDDLLNELLVDDVVINQILDFDINSLRVIESPHSNVIPFSRYRNRRP</sequence>
<comment type="caution">
    <text evidence="3">The sequence shown here is derived from an EMBL/GenBank/DDBJ whole genome shotgun (WGS) entry which is preliminary data.</text>
</comment>
<accession>A0A421DT25</accession>
<evidence type="ECO:0000256" key="1">
    <source>
        <dbReference type="ARBA" id="ARBA00007227"/>
    </source>
</evidence>
<feature type="domain" description="HTH cro/C1-type" evidence="2">
    <location>
        <begin position="15"/>
        <end position="69"/>
    </location>
</feature>
<dbReference type="PROSITE" id="PS50943">
    <property type="entry name" value="HTH_CROC1"/>
    <property type="match status" value="1"/>
</dbReference>
<evidence type="ECO:0000313" key="3">
    <source>
        <dbReference type="EMBL" id="RLM27600.1"/>
    </source>
</evidence>
<name>A0A421DT25_9GAMM</name>
<reference evidence="3 4" key="1">
    <citation type="submission" date="2016-09" db="EMBL/GenBank/DDBJ databases">
        <authorList>
            <person name="Doonan J."/>
            <person name="Pachebat J.A."/>
            <person name="Golyshin P.N."/>
            <person name="Denman S."/>
            <person name="Mcdonald J.E."/>
        </authorList>
    </citation>
    <scope>NUCLEOTIDE SEQUENCE [LARGE SCALE GENOMIC DNA]</scope>
    <source>
        <strain evidence="3 4">NCPPB 3934</strain>
    </source>
</reference>
<dbReference type="Gene3D" id="1.10.260.40">
    <property type="entry name" value="lambda repressor-like DNA-binding domains"/>
    <property type="match status" value="1"/>
</dbReference>
<dbReference type="RefSeq" id="WP_121573630.1">
    <property type="nucleotide sequence ID" value="NZ_MJLZ01000003.1"/>
</dbReference>
<dbReference type="CDD" id="cd00093">
    <property type="entry name" value="HTH_XRE"/>
    <property type="match status" value="1"/>
</dbReference>
<dbReference type="AlphaFoldDB" id="A0A421DT25"/>
<comment type="similarity">
    <text evidence="1">Belongs to the short-chain fatty acyl-CoA assimilation regulator (ScfR) family.</text>
</comment>
<dbReference type="InterPro" id="IPR001387">
    <property type="entry name" value="Cro/C1-type_HTH"/>
</dbReference>
<dbReference type="InterPro" id="IPR052345">
    <property type="entry name" value="Rad_response_metalloprotease"/>
</dbReference>
<dbReference type="PANTHER" id="PTHR43236:SF1">
    <property type="entry name" value="BLL7220 PROTEIN"/>
    <property type="match status" value="1"/>
</dbReference>
<dbReference type="Pfam" id="PF01381">
    <property type="entry name" value="HTH_3"/>
    <property type="match status" value="1"/>
</dbReference>
<dbReference type="EMBL" id="MJLZ01000003">
    <property type="protein sequence ID" value="RLM27600.1"/>
    <property type="molecule type" value="Genomic_DNA"/>
</dbReference>
<dbReference type="GO" id="GO:0003677">
    <property type="term" value="F:DNA binding"/>
    <property type="evidence" value="ECO:0007669"/>
    <property type="project" value="InterPro"/>
</dbReference>
<dbReference type="InterPro" id="IPR010982">
    <property type="entry name" value="Lambda_DNA-bd_dom_sf"/>
</dbReference>
<dbReference type="PANTHER" id="PTHR43236">
    <property type="entry name" value="ANTITOXIN HIGA1"/>
    <property type="match status" value="1"/>
</dbReference>
<protein>
    <recommendedName>
        <fullName evidence="2">HTH cro/C1-type domain-containing protein</fullName>
    </recommendedName>
</protein>
<dbReference type="SMART" id="SM00530">
    <property type="entry name" value="HTH_XRE"/>
    <property type="match status" value="1"/>
</dbReference>
<evidence type="ECO:0000313" key="4">
    <source>
        <dbReference type="Proteomes" id="UP000285648"/>
    </source>
</evidence>
<organism evidence="3 4">
    <name type="scientific">Brenneria alni</name>
    <dbReference type="NCBI Taxonomy" id="71656"/>
    <lineage>
        <taxon>Bacteria</taxon>
        <taxon>Pseudomonadati</taxon>
        <taxon>Pseudomonadota</taxon>
        <taxon>Gammaproteobacteria</taxon>
        <taxon>Enterobacterales</taxon>
        <taxon>Pectobacteriaceae</taxon>
        <taxon>Brenneria</taxon>
    </lineage>
</organism>
<dbReference type="SUPFAM" id="SSF47413">
    <property type="entry name" value="lambda repressor-like DNA-binding domains"/>
    <property type="match status" value="1"/>
</dbReference>
<gene>
    <name evidence="3" type="ORF">BIY29_02870</name>
</gene>
<dbReference type="Pfam" id="PF06114">
    <property type="entry name" value="Peptidase_M78"/>
    <property type="match status" value="1"/>
</dbReference>